<evidence type="ECO:0000313" key="1">
    <source>
        <dbReference type="Proteomes" id="UP000887566"/>
    </source>
</evidence>
<dbReference type="Proteomes" id="UP000887566">
    <property type="component" value="Unplaced"/>
</dbReference>
<reference evidence="2" key="1">
    <citation type="submission" date="2022-11" db="UniProtKB">
        <authorList>
            <consortium name="WormBaseParasite"/>
        </authorList>
    </citation>
    <scope>IDENTIFICATION</scope>
</reference>
<name>A0A914VA98_9BILA</name>
<protein>
    <submittedName>
        <fullName evidence="2">Uncharacterized protein</fullName>
    </submittedName>
</protein>
<accession>A0A914VA98</accession>
<proteinExistence type="predicted"/>
<dbReference type="WBParaSite" id="PSAMB.scaffold1627size29278.g14090.t1">
    <property type="protein sequence ID" value="PSAMB.scaffold1627size29278.g14090.t1"/>
    <property type="gene ID" value="PSAMB.scaffold1627size29278.g14090"/>
</dbReference>
<sequence>MPIANAQIDTITVTACPADCPEPPPCSGSCTLEPSRGCMTCLCPKASLFKHCSGFGGNKVLRLLRELAKRQTKGCQFVQGYRRHVRRLQQNKATGMDECVPFSYARCDWYLRIVMPRTRAECLQQCF</sequence>
<evidence type="ECO:0000313" key="2">
    <source>
        <dbReference type="WBParaSite" id="PSAMB.scaffold1627size29278.g14090.t1"/>
    </source>
</evidence>
<organism evidence="1 2">
    <name type="scientific">Plectus sambesii</name>
    <dbReference type="NCBI Taxonomy" id="2011161"/>
    <lineage>
        <taxon>Eukaryota</taxon>
        <taxon>Metazoa</taxon>
        <taxon>Ecdysozoa</taxon>
        <taxon>Nematoda</taxon>
        <taxon>Chromadorea</taxon>
        <taxon>Plectida</taxon>
        <taxon>Plectina</taxon>
        <taxon>Plectoidea</taxon>
        <taxon>Plectidae</taxon>
        <taxon>Plectus</taxon>
    </lineage>
</organism>
<dbReference type="AlphaFoldDB" id="A0A914VA98"/>
<keyword evidence="1" id="KW-1185">Reference proteome</keyword>